<dbReference type="Gene3D" id="3.20.20.70">
    <property type="entry name" value="Aldolase class I"/>
    <property type="match status" value="1"/>
</dbReference>
<keyword evidence="1" id="KW-0808">Transferase</keyword>
<dbReference type="InterPro" id="IPR006218">
    <property type="entry name" value="DAHP1/KDSA"/>
</dbReference>
<dbReference type="Proteomes" id="UP000002727">
    <property type="component" value="Chromosome"/>
</dbReference>
<gene>
    <name evidence="3" type="ordered locus">TON_1133</name>
</gene>
<sequence>MSPEFKFSKEYKSRTVIKVGDVRIGDGFTIIAGPCAVESEEQITKVAEFLAEVGVKVIRGGAFKPRTSPYSFQGYGERALKWLRKAADEYGLVTVTEVMDTSQVELVAKYSDIVQIGARNAQNFELLKAVGKIDNPVLLKRGMGNTVQELLHSAEYIMSGGNENVILCERGIRTFETATRFTLDISVVPVIKELSHLPAIVDPSHPAGRRSLVIPLAKAAYAVGADGIMVEVHPEPEKALSDSAQQLDFEGFRKLLEELEGLGWRD</sequence>
<keyword evidence="4" id="KW-1185">Reference proteome</keyword>
<name>B6YX08_THEON</name>
<dbReference type="NCBIfam" id="NF006421">
    <property type="entry name" value="PRK08673.1"/>
    <property type="match status" value="1"/>
</dbReference>
<dbReference type="GeneID" id="7018155"/>
<protein>
    <submittedName>
        <fullName evidence="3">2-dehydro-3-deoxyphosphoheptonate aldolase</fullName>
    </submittedName>
</protein>
<reference evidence="3 4" key="1">
    <citation type="journal article" date="2008" name="J. Bacteriol.">
        <title>The complete genome sequence of Thermococcus onnurineus NA1 reveals a mixed heterotrophic and carboxydotrophic metabolism.</title>
        <authorList>
            <person name="Lee H.S."/>
            <person name="Kang S.G."/>
            <person name="Bae S.S."/>
            <person name="Lim J.K."/>
            <person name="Cho Y."/>
            <person name="Kim Y.J."/>
            <person name="Jeon J.H."/>
            <person name="Cha S.S."/>
            <person name="Kwon K.K."/>
            <person name="Kim H.T."/>
            <person name="Park C.J."/>
            <person name="Lee H.W."/>
            <person name="Kim S.I."/>
            <person name="Chun J."/>
            <person name="Colwell R.R."/>
            <person name="Kim S.J."/>
            <person name="Lee J.H."/>
        </authorList>
    </citation>
    <scope>NUCLEOTIDE SEQUENCE [LARGE SCALE GENOMIC DNA]</scope>
    <source>
        <strain evidence="3 4">NA1</strain>
    </source>
</reference>
<dbReference type="GO" id="GO:0016740">
    <property type="term" value="F:transferase activity"/>
    <property type="evidence" value="ECO:0007669"/>
    <property type="project" value="UniProtKB-KW"/>
</dbReference>
<dbReference type="GO" id="GO:0016832">
    <property type="term" value="F:aldehyde-lyase activity"/>
    <property type="evidence" value="ECO:0007669"/>
    <property type="project" value="InterPro"/>
</dbReference>
<evidence type="ECO:0000313" key="3">
    <source>
        <dbReference type="EMBL" id="ACJ16621.1"/>
    </source>
</evidence>
<accession>B6YX08</accession>
<proteinExistence type="predicted"/>
<dbReference type="SUPFAM" id="SSF51569">
    <property type="entry name" value="Aldolase"/>
    <property type="match status" value="1"/>
</dbReference>
<dbReference type="NCBIfam" id="NF009239">
    <property type="entry name" value="PRK12595.1"/>
    <property type="match status" value="1"/>
</dbReference>
<dbReference type="PANTHER" id="PTHR43018:SF2">
    <property type="entry name" value="PHOSPHO-2-DEHYDRO-3-DEOXYHEPTONATE ALDOLASE"/>
    <property type="match status" value="1"/>
</dbReference>
<dbReference type="InterPro" id="IPR006268">
    <property type="entry name" value="DAHP_syn_2"/>
</dbReference>
<evidence type="ECO:0000256" key="1">
    <source>
        <dbReference type="ARBA" id="ARBA00022679"/>
    </source>
</evidence>
<feature type="domain" description="DAHP synthetase I/KDSA" evidence="2">
    <location>
        <begin position="18"/>
        <end position="259"/>
    </location>
</feature>
<dbReference type="OrthoDB" id="350424at2157"/>
<dbReference type="Pfam" id="PF00793">
    <property type="entry name" value="DAHP_synth_1"/>
    <property type="match status" value="1"/>
</dbReference>
<dbReference type="STRING" id="523850.TON_1133"/>
<dbReference type="InterPro" id="IPR052899">
    <property type="entry name" value="Class-I_DAHP_synthase"/>
</dbReference>
<evidence type="ECO:0000259" key="2">
    <source>
        <dbReference type="Pfam" id="PF00793"/>
    </source>
</evidence>
<dbReference type="AlphaFoldDB" id="B6YX08"/>
<dbReference type="KEGG" id="ton:TON_1133"/>
<organism evidence="3 4">
    <name type="scientific">Thermococcus onnurineus (strain NA1)</name>
    <dbReference type="NCBI Taxonomy" id="523850"/>
    <lineage>
        <taxon>Archaea</taxon>
        <taxon>Methanobacteriati</taxon>
        <taxon>Methanobacteriota</taxon>
        <taxon>Thermococci</taxon>
        <taxon>Thermococcales</taxon>
        <taxon>Thermococcaceae</taxon>
        <taxon>Thermococcus</taxon>
    </lineage>
</organism>
<dbReference type="PATRIC" id="fig|523850.10.peg.1141"/>
<dbReference type="HOGENOM" id="CLU_062599_1_1_2"/>
<dbReference type="RefSeq" id="WP_012572093.1">
    <property type="nucleotide sequence ID" value="NC_011529.1"/>
</dbReference>
<dbReference type="eggNOG" id="arCOG01049">
    <property type="taxonomic scope" value="Archaea"/>
</dbReference>
<dbReference type="InterPro" id="IPR013785">
    <property type="entry name" value="Aldolase_TIM"/>
</dbReference>
<dbReference type="GO" id="GO:0009073">
    <property type="term" value="P:aromatic amino acid family biosynthetic process"/>
    <property type="evidence" value="ECO:0007669"/>
    <property type="project" value="InterPro"/>
</dbReference>
<evidence type="ECO:0000313" key="4">
    <source>
        <dbReference type="Proteomes" id="UP000002727"/>
    </source>
</evidence>
<dbReference type="PANTHER" id="PTHR43018">
    <property type="entry name" value="PHOSPHO-2-DEHYDRO-3-DEOXYHEPTONATE ALDOLASE"/>
    <property type="match status" value="1"/>
</dbReference>
<dbReference type="NCBIfam" id="TIGR01361">
    <property type="entry name" value="DAHP_synth_Bsub"/>
    <property type="match status" value="1"/>
</dbReference>
<dbReference type="EMBL" id="CP000855">
    <property type="protein sequence ID" value="ACJ16621.1"/>
    <property type="molecule type" value="Genomic_DNA"/>
</dbReference>